<comment type="caution">
    <text evidence="11">The sequence shown here is derived from an EMBL/GenBank/DDBJ whole genome shotgun (WGS) entry which is preliminary data.</text>
</comment>
<evidence type="ECO:0000256" key="6">
    <source>
        <dbReference type="ARBA" id="ARBA00022519"/>
    </source>
</evidence>
<evidence type="ECO:0000256" key="8">
    <source>
        <dbReference type="ARBA" id="ARBA00022927"/>
    </source>
</evidence>
<evidence type="ECO:0000256" key="2">
    <source>
        <dbReference type="ARBA" id="ARBA00007208"/>
    </source>
</evidence>
<comment type="subcellular location">
    <subcellularLocation>
        <location evidence="1">Cell inner membrane</location>
    </subcellularLocation>
</comment>
<evidence type="ECO:0000256" key="3">
    <source>
        <dbReference type="ARBA" id="ARBA00021563"/>
    </source>
</evidence>
<dbReference type="Pfam" id="PF01203">
    <property type="entry name" value="T2SSN"/>
    <property type="match status" value="1"/>
</dbReference>
<keyword evidence="6" id="KW-0997">Cell inner membrane</keyword>
<keyword evidence="4" id="KW-0813">Transport</keyword>
<proteinExistence type="inferred from homology"/>
<evidence type="ECO:0000256" key="4">
    <source>
        <dbReference type="ARBA" id="ARBA00022448"/>
    </source>
</evidence>
<evidence type="ECO:0000256" key="9">
    <source>
        <dbReference type="ARBA" id="ARBA00023136"/>
    </source>
</evidence>
<organism evidence="11 12">
    <name type="scientific">Chitiniphilus shinanonensis</name>
    <dbReference type="NCBI Taxonomy" id="553088"/>
    <lineage>
        <taxon>Bacteria</taxon>
        <taxon>Pseudomonadati</taxon>
        <taxon>Pseudomonadota</taxon>
        <taxon>Betaproteobacteria</taxon>
        <taxon>Neisseriales</taxon>
        <taxon>Chitinibacteraceae</taxon>
        <taxon>Chitiniphilus</taxon>
    </lineage>
</organism>
<evidence type="ECO:0000313" key="12">
    <source>
        <dbReference type="Proteomes" id="UP001156836"/>
    </source>
</evidence>
<protein>
    <recommendedName>
        <fullName evidence="3">Type II secretion system protein N</fullName>
    </recommendedName>
    <alternativeName>
        <fullName evidence="10">General secretion pathway protein N</fullName>
    </alternativeName>
</protein>
<accession>A0ABQ6BQH9</accession>
<comment type="similarity">
    <text evidence="2">Belongs to the GSP N family.</text>
</comment>
<name>A0ABQ6BQH9_9NEIS</name>
<dbReference type="InterPro" id="IPR022792">
    <property type="entry name" value="T2SS_protein-GspN"/>
</dbReference>
<keyword evidence="7" id="KW-0812">Transmembrane</keyword>
<dbReference type="Proteomes" id="UP001156836">
    <property type="component" value="Unassembled WGS sequence"/>
</dbReference>
<keyword evidence="9" id="KW-0472">Membrane</keyword>
<keyword evidence="8" id="KW-0653">Protein transport</keyword>
<evidence type="ECO:0000256" key="5">
    <source>
        <dbReference type="ARBA" id="ARBA00022475"/>
    </source>
</evidence>
<evidence type="ECO:0000256" key="10">
    <source>
        <dbReference type="ARBA" id="ARBA00030772"/>
    </source>
</evidence>
<reference evidence="12" key="1">
    <citation type="journal article" date="2019" name="Int. J. Syst. Evol. Microbiol.">
        <title>The Global Catalogue of Microorganisms (GCM) 10K type strain sequencing project: providing services to taxonomists for standard genome sequencing and annotation.</title>
        <authorList>
            <consortium name="The Broad Institute Genomics Platform"/>
            <consortium name="The Broad Institute Genome Sequencing Center for Infectious Disease"/>
            <person name="Wu L."/>
            <person name="Ma J."/>
        </authorList>
    </citation>
    <scope>NUCLEOTIDE SEQUENCE [LARGE SCALE GENOMIC DNA]</scope>
    <source>
        <strain evidence="12">NBRC 104970</strain>
    </source>
</reference>
<keyword evidence="5" id="KW-1003">Cell membrane</keyword>
<gene>
    <name evidence="11" type="ORF">GCM10007860_13850</name>
</gene>
<sequence length="220" mass="23452">MVRLPATLFAGQLPKPWQAGLVEGTLWHGRIGQLGVNGMQLLQDVRWDWQPAALLRGDLAWQVNTRYREQQGTARVAAGLGGLRAEAVRLQLPAAPLFSLDKRLAGVQLGGDLDISAPKVSRDAWNGAVVQWLRANSMLTPRVNPFGDYRITLGRDGQALTWQIAPTGGVLAINGQGKVDGKGPSGALTFTPASGQEGQFAPLLNLMGGSGNSRTLTLGR</sequence>
<dbReference type="EMBL" id="BSOZ01000015">
    <property type="protein sequence ID" value="GLS04238.1"/>
    <property type="molecule type" value="Genomic_DNA"/>
</dbReference>
<evidence type="ECO:0000256" key="1">
    <source>
        <dbReference type="ARBA" id="ARBA00004533"/>
    </source>
</evidence>
<evidence type="ECO:0000256" key="7">
    <source>
        <dbReference type="ARBA" id="ARBA00022692"/>
    </source>
</evidence>
<keyword evidence="12" id="KW-1185">Reference proteome</keyword>
<evidence type="ECO:0000313" key="11">
    <source>
        <dbReference type="EMBL" id="GLS04238.1"/>
    </source>
</evidence>